<comment type="caution">
    <text evidence="6">The sequence shown here is derived from an EMBL/GenBank/DDBJ whole genome shotgun (WGS) entry which is preliminary data.</text>
</comment>
<dbReference type="InterPro" id="IPR003593">
    <property type="entry name" value="AAA+_ATPase"/>
</dbReference>
<dbReference type="Gene3D" id="3.40.50.300">
    <property type="entry name" value="P-loop containing nucleotide triphosphate hydrolases"/>
    <property type="match status" value="2"/>
</dbReference>
<keyword evidence="2" id="KW-0813">Transport</keyword>
<dbReference type="GO" id="GO:0042626">
    <property type="term" value="F:ATPase-coupled transmembrane transporter activity"/>
    <property type="evidence" value="ECO:0007669"/>
    <property type="project" value="TreeGrafter"/>
</dbReference>
<dbReference type="SUPFAM" id="SSF52540">
    <property type="entry name" value="P-loop containing nucleoside triphosphate hydrolases"/>
    <property type="match status" value="2"/>
</dbReference>
<feature type="domain" description="ABC transporter" evidence="5">
    <location>
        <begin position="2"/>
        <end position="242"/>
    </location>
</feature>
<gene>
    <name evidence="6" type="ORF">EFY87_14030</name>
</gene>
<dbReference type="InterPro" id="IPR015856">
    <property type="entry name" value="ABC_transpr_CbiO/EcfA_su"/>
</dbReference>
<dbReference type="GO" id="GO:0016887">
    <property type="term" value="F:ATP hydrolysis activity"/>
    <property type="evidence" value="ECO:0007669"/>
    <property type="project" value="InterPro"/>
</dbReference>
<dbReference type="PROSITE" id="PS00211">
    <property type="entry name" value="ABC_TRANSPORTER_1"/>
    <property type="match status" value="1"/>
</dbReference>
<dbReference type="OrthoDB" id="501320at2"/>
<dbReference type="PANTHER" id="PTHR43553">
    <property type="entry name" value="HEAVY METAL TRANSPORTER"/>
    <property type="match status" value="1"/>
</dbReference>
<dbReference type="AlphaFoldDB" id="A0A3M9M670"/>
<dbReference type="PROSITE" id="PS50893">
    <property type="entry name" value="ABC_TRANSPORTER_2"/>
    <property type="match status" value="2"/>
</dbReference>
<evidence type="ECO:0000313" key="6">
    <source>
        <dbReference type="EMBL" id="RNI20697.1"/>
    </source>
</evidence>
<dbReference type="CDD" id="cd03225">
    <property type="entry name" value="ABC_cobalt_CbiO_domain1"/>
    <property type="match status" value="1"/>
</dbReference>
<dbReference type="InterPro" id="IPR050095">
    <property type="entry name" value="ECF_ABC_transporter_ATP-bd"/>
</dbReference>
<name>A0A3M9M670_9MICO</name>
<evidence type="ECO:0000256" key="3">
    <source>
        <dbReference type="ARBA" id="ARBA00022741"/>
    </source>
</evidence>
<evidence type="ECO:0000256" key="2">
    <source>
        <dbReference type="ARBA" id="ARBA00022448"/>
    </source>
</evidence>
<proteinExistence type="inferred from homology"/>
<dbReference type="InterPro" id="IPR003439">
    <property type="entry name" value="ABC_transporter-like_ATP-bd"/>
</dbReference>
<dbReference type="EMBL" id="RJJQ01000015">
    <property type="protein sequence ID" value="RNI20697.1"/>
    <property type="molecule type" value="Genomic_DNA"/>
</dbReference>
<reference evidence="6 7" key="1">
    <citation type="submission" date="2018-11" db="EMBL/GenBank/DDBJ databases">
        <title>Draft genome of Simplicispira Flexivirga sp. BO-16.</title>
        <authorList>
            <person name="Im W.T."/>
        </authorList>
    </citation>
    <scope>NUCLEOTIDE SEQUENCE [LARGE SCALE GENOMIC DNA]</scope>
    <source>
        <strain evidence="6 7">BO-16</strain>
    </source>
</reference>
<dbReference type="Proteomes" id="UP000271678">
    <property type="component" value="Unassembled WGS sequence"/>
</dbReference>
<dbReference type="Pfam" id="PF00005">
    <property type="entry name" value="ABC_tran"/>
    <property type="match status" value="2"/>
</dbReference>
<keyword evidence="4 6" id="KW-0067">ATP-binding</keyword>
<evidence type="ECO:0000313" key="7">
    <source>
        <dbReference type="Proteomes" id="UP000271678"/>
    </source>
</evidence>
<dbReference type="InterPro" id="IPR017871">
    <property type="entry name" value="ABC_transporter-like_CS"/>
</dbReference>
<evidence type="ECO:0000259" key="5">
    <source>
        <dbReference type="PROSITE" id="PS50893"/>
    </source>
</evidence>
<keyword evidence="7" id="KW-1185">Reference proteome</keyword>
<dbReference type="InterPro" id="IPR027417">
    <property type="entry name" value="P-loop_NTPase"/>
</dbReference>
<protein>
    <submittedName>
        <fullName evidence="6">ATP-binding cassette domain-containing protein</fullName>
    </submittedName>
</protein>
<dbReference type="GO" id="GO:0043190">
    <property type="term" value="C:ATP-binding cassette (ABC) transporter complex"/>
    <property type="evidence" value="ECO:0007669"/>
    <property type="project" value="TreeGrafter"/>
</dbReference>
<dbReference type="GO" id="GO:0005524">
    <property type="term" value="F:ATP binding"/>
    <property type="evidence" value="ECO:0007669"/>
    <property type="project" value="UniProtKB-KW"/>
</dbReference>
<organism evidence="6 7">
    <name type="scientific">Flexivirga caeni</name>
    <dbReference type="NCBI Taxonomy" id="2294115"/>
    <lineage>
        <taxon>Bacteria</taxon>
        <taxon>Bacillati</taxon>
        <taxon>Actinomycetota</taxon>
        <taxon>Actinomycetes</taxon>
        <taxon>Micrococcales</taxon>
        <taxon>Dermacoccaceae</taxon>
        <taxon>Flexivirga</taxon>
    </lineage>
</organism>
<sequence>MIEFNGVSLRYDDSRPPELADIDLSVDEGELALVVGRTGVGKSTLLGAINGLVPHFTGGRLSGRVVVGGLDTRDHPPRELAEVVGRVGQDPVAGFVADTVEEELAYGMEQLGVVSATMRKRVEETLDLLGVAELRSRSLATLSGGQQQRVAIGAALVTAPSVLVLDEPTSALDPGASEEVLAAVTRLVHDLGTTVVMAEHRLERAVQYADSVIVLPGDGVVRSGDPAQLMIDSPVAPPVVELGRLCGWSPLPLSVRDARRAARDLRPRLGEVPTRRREAGEAVLRARGVTVTYRERVAVRDIDLDLAAGTVTALMGRNGSGKSSLLWALQGSGRRAAGSVLVGGKETAGRDTAQRAGSVGLVPQTAADLLYLETVGEECAVSGPGARELLERLAPGIDDAQNPRDLSEGQRLSLVLAIQLAAGPKVLLLDEPTRGLDYAAKHRLAEQLDHLARAGHAVLVATHDVEFVAGSADRVVVLADGDVIADGPTADVVASSPIFAPQVAKVLAPVPLLTVPDVAVALGGSR</sequence>
<feature type="domain" description="ABC transporter" evidence="5">
    <location>
        <begin position="284"/>
        <end position="505"/>
    </location>
</feature>
<evidence type="ECO:0000256" key="4">
    <source>
        <dbReference type="ARBA" id="ARBA00022840"/>
    </source>
</evidence>
<dbReference type="RefSeq" id="WP_123272109.1">
    <property type="nucleotide sequence ID" value="NZ_RJJQ01000015.1"/>
</dbReference>
<accession>A0A3M9M670</accession>
<evidence type="ECO:0000256" key="1">
    <source>
        <dbReference type="ARBA" id="ARBA00005417"/>
    </source>
</evidence>
<comment type="similarity">
    <text evidence="1">Belongs to the ABC transporter superfamily.</text>
</comment>
<dbReference type="SMART" id="SM00382">
    <property type="entry name" value="AAA"/>
    <property type="match status" value="2"/>
</dbReference>
<keyword evidence="3" id="KW-0547">Nucleotide-binding</keyword>